<accession>A0A3S1BYP1</accession>
<dbReference type="AlphaFoldDB" id="A0A3S1BYP1"/>
<evidence type="ECO:0000313" key="2">
    <source>
        <dbReference type="Proteomes" id="UP000271974"/>
    </source>
</evidence>
<sequence length="147" mass="17187">TWYTCILVHISDSSRFQDFIINGKVASELATITGQNDISRITHHVSSSAVFLDLPSTSQHFHSCSPDSYFLITCSWPKSVDSYTIILELFRHSENTKRHSVLGHCICYRHIKLTYMTFEPFWIQVQWRADVEYMRIFGFKEMWQAGL</sequence>
<evidence type="ECO:0000313" key="1">
    <source>
        <dbReference type="EMBL" id="RUS92118.1"/>
    </source>
</evidence>
<comment type="caution">
    <text evidence="1">The sequence shown here is derived from an EMBL/GenBank/DDBJ whole genome shotgun (WGS) entry which is preliminary data.</text>
</comment>
<name>A0A3S1BYP1_ELYCH</name>
<dbReference type="Proteomes" id="UP000271974">
    <property type="component" value="Unassembled WGS sequence"/>
</dbReference>
<reference evidence="1 2" key="1">
    <citation type="submission" date="2019-01" db="EMBL/GenBank/DDBJ databases">
        <title>A draft genome assembly of the solar-powered sea slug Elysia chlorotica.</title>
        <authorList>
            <person name="Cai H."/>
            <person name="Li Q."/>
            <person name="Fang X."/>
            <person name="Li J."/>
            <person name="Curtis N.E."/>
            <person name="Altenburger A."/>
            <person name="Shibata T."/>
            <person name="Feng M."/>
            <person name="Maeda T."/>
            <person name="Schwartz J.A."/>
            <person name="Shigenobu S."/>
            <person name="Lundholm N."/>
            <person name="Nishiyama T."/>
            <person name="Yang H."/>
            <person name="Hasebe M."/>
            <person name="Li S."/>
            <person name="Pierce S.K."/>
            <person name="Wang J."/>
        </authorList>
    </citation>
    <scope>NUCLEOTIDE SEQUENCE [LARGE SCALE GENOMIC DNA]</scope>
    <source>
        <strain evidence="1">EC2010</strain>
        <tissue evidence="1">Whole organism of an adult</tissue>
    </source>
</reference>
<keyword evidence="2" id="KW-1185">Reference proteome</keyword>
<organism evidence="1 2">
    <name type="scientific">Elysia chlorotica</name>
    <name type="common">Eastern emerald elysia</name>
    <name type="synonym">Sea slug</name>
    <dbReference type="NCBI Taxonomy" id="188477"/>
    <lineage>
        <taxon>Eukaryota</taxon>
        <taxon>Metazoa</taxon>
        <taxon>Spiralia</taxon>
        <taxon>Lophotrochozoa</taxon>
        <taxon>Mollusca</taxon>
        <taxon>Gastropoda</taxon>
        <taxon>Heterobranchia</taxon>
        <taxon>Euthyneura</taxon>
        <taxon>Panpulmonata</taxon>
        <taxon>Sacoglossa</taxon>
        <taxon>Placobranchoidea</taxon>
        <taxon>Plakobranchidae</taxon>
        <taxon>Elysia</taxon>
    </lineage>
</organism>
<proteinExistence type="predicted"/>
<protein>
    <submittedName>
        <fullName evidence="1">Uncharacterized protein</fullName>
    </submittedName>
</protein>
<gene>
    <name evidence="1" type="ORF">EGW08_000142</name>
</gene>
<feature type="non-terminal residue" evidence="1">
    <location>
        <position position="147"/>
    </location>
</feature>
<dbReference type="EMBL" id="RQTK01000002">
    <property type="protein sequence ID" value="RUS92118.1"/>
    <property type="molecule type" value="Genomic_DNA"/>
</dbReference>
<feature type="non-terminal residue" evidence="1">
    <location>
        <position position="1"/>
    </location>
</feature>